<evidence type="ECO:0000256" key="5">
    <source>
        <dbReference type="ARBA" id="ARBA00023163"/>
    </source>
</evidence>
<keyword evidence="7" id="KW-0175">Coiled coil</keyword>
<comment type="caution">
    <text evidence="10">The sequence shown here is derived from an EMBL/GenBank/DDBJ whole genome shotgun (WGS) entry which is preliminary data.</text>
</comment>
<keyword evidence="11" id="KW-1185">Reference proteome</keyword>
<dbReference type="SMART" id="SM00338">
    <property type="entry name" value="BRLZ"/>
    <property type="match status" value="1"/>
</dbReference>
<evidence type="ECO:0000259" key="9">
    <source>
        <dbReference type="PROSITE" id="PS50217"/>
    </source>
</evidence>
<dbReference type="Pfam" id="PF00170">
    <property type="entry name" value="bZIP_1"/>
    <property type="match status" value="1"/>
</dbReference>
<dbReference type="AlphaFoldDB" id="A0AAW1NIP0"/>
<comment type="similarity">
    <text evidence="2">Belongs to the bZIP family. ATF subfamily.</text>
</comment>
<evidence type="ECO:0000256" key="1">
    <source>
        <dbReference type="ARBA" id="ARBA00004167"/>
    </source>
</evidence>
<dbReference type="Gene3D" id="1.20.5.170">
    <property type="match status" value="1"/>
</dbReference>
<feature type="domain" description="BZIP" evidence="9">
    <location>
        <begin position="313"/>
        <end position="364"/>
    </location>
</feature>
<dbReference type="GO" id="GO:0016020">
    <property type="term" value="C:membrane"/>
    <property type="evidence" value="ECO:0007669"/>
    <property type="project" value="UniProtKB-SubCell"/>
</dbReference>
<dbReference type="PROSITE" id="PS50217">
    <property type="entry name" value="BZIP"/>
    <property type="match status" value="1"/>
</dbReference>
<comment type="subcellular location">
    <subcellularLocation>
        <location evidence="1">Membrane</location>
        <topology evidence="1">Single-pass membrane protein</topology>
    </subcellularLocation>
</comment>
<keyword evidence="6" id="KW-0539">Nucleus</keyword>
<keyword evidence="3" id="KW-0805">Transcription regulation</keyword>
<evidence type="ECO:0000313" key="11">
    <source>
        <dbReference type="Proteomes" id="UP001458880"/>
    </source>
</evidence>
<gene>
    <name evidence="10" type="ORF">QE152_g677</name>
</gene>
<dbReference type="EMBL" id="JASPKY010000003">
    <property type="protein sequence ID" value="KAK9758537.1"/>
    <property type="molecule type" value="Genomic_DNA"/>
</dbReference>
<feature type="region of interest" description="Disordered" evidence="8">
    <location>
        <begin position="639"/>
        <end position="669"/>
    </location>
</feature>
<accession>A0AAW1NIP0</accession>
<dbReference type="InterPro" id="IPR004827">
    <property type="entry name" value="bZIP"/>
</dbReference>
<dbReference type="GO" id="GO:0030968">
    <property type="term" value="P:endoplasmic reticulum unfolded protein response"/>
    <property type="evidence" value="ECO:0007669"/>
    <property type="project" value="TreeGrafter"/>
</dbReference>
<name>A0AAW1NIP0_POPJA</name>
<feature type="compositionally biased region" description="Polar residues" evidence="8">
    <location>
        <begin position="134"/>
        <end position="147"/>
    </location>
</feature>
<evidence type="ECO:0000313" key="10">
    <source>
        <dbReference type="EMBL" id="KAK9758537.1"/>
    </source>
</evidence>
<keyword evidence="4" id="KW-0238">DNA-binding</keyword>
<dbReference type="GO" id="GO:0000978">
    <property type="term" value="F:RNA polymerase II cis-regulatory region sequence-specific DNA binding"/>
    <property type="evidence" value="ECO:0007669"/>
    <property type="project" value="TreeGrafter"/>
</dbReference>
<evidence type="ECO:0000256" key="7">
    <source>
        <dbReference type="SAM" id="Coils"/>
    </source>
</evidence>
<dbReference type="InterPro" id="IPR046347">
    <property type="entry name" value="bZIP_sf"/>
</dbReference>
<evidence type="ECO:0000256" key="2">
    <source>
        <dbReference type="ARBA" id="ARBA00009050"/>
    </source>
</evidence>
<dbReference type="GO" id="GO:0005634">
    <property type="term" value="C:nucleus"/>
    <property type="evidence" value="ECO:0007669"/>
    <property type="project" value="TreeGrafter"/>
</dbReference>
<reference evidence="10 11" key="1">
    <citation type="journal article" date="2024" name="BMC Genomics">
        <title>De novo assembly and annotation of Popillia japonica's genome with initial clues to its potential as an invasive pest.</title>
        <authorList>
            <person name="Cucini C."/>
            <person name="Boschi S."/>
            <person name="Funari R."/>
            <person name="Cardaioli E."/>
            <person name="Iannotti N."/>
            <person name="Marturano G."/>
            <person name="Paoli F."/>
            <person name="Bruttini M."/>
            <person name="Carapelli A."/>
            <person name="Frati F."/>
            <person name="Nardi F."/>
        </authorList>
    </citation>
    <scope>NUCLEOTIDE SEQUENCE [LARGE SCALE GENOMIC DNA]</scope>
    <source>
        <strain evidence="10">DMR45628</strain>
    </source>
</reference>
<dbReference type="InterPro" id="IPR051882">
    <property type="entry name" value="ATF_bZIP_TF"/>
</dbReference>
<dbReference type="SUPFAM" id="SSF57959">
    <property type="entry name" value="Leucine zipper domain"/>
    <property type="match status" value="1"/>
</dbReference>
<dbReference type="PANTHER" id="PTHR46164">
    <property type="entry name" value="ATF6, ISOFORM C"/>
    <property type="match status" value="1"/>
</dbReference>
<dbReference type="Proteomes" id="UP001458880">
    <property type="component" value="Unassembled WGS sequence"/>
</dbReference>
<dbReference type="PANTHER" id="PTHR46164:SF3">
    <property type="entry name" value="ATF6, ISOFORM C"/>
    <property type="match status" value="1"/>
</dbReference>
<dbReference type="CDD" id="cd14700">
    <property type="entry name" value="bZIP_ATF6"/>
    <property type="match status" value="1"/>
</dbReference>
<organism evidence="10 11">
    <name type="scientific">Popillia japonica</name>
    <name type="common">Japanese beetle</name>
    <dbReference type="NCBI Taxonomy" id="7064"/>
    <lineage>
        <taxon>Eukaryota</taxon>
        <taxon>Metazoa</taxon>
        <taxon>Ecdysozoa</taxon>
        <taxon>Arthropoda</taxon>
        <taxon>Hexapoda</taxon>
        <taxon>Insecta</taxon>
        <taxon>Pterygota</taxon>
        <taxon>Neoptera</taxon>
        <taxon>Endopterygota</taxon>
        <taxon>Coleoptera</taxon>
        <taxon>Polyphaga</taxon>
        <taxon>Scarabaeiformia</taxon>
        <taxon>Scarabaeidae</taxon>
        <taxon>Rutelinae</taxon>
        <taxon>Popillia</taxon>
    </lineage>
</organism>
<evidence type="ECO:0000256" key="4">
    <source>
        <dbReference type="ARBA" id="ARBA00023125"/>
    </source>
</evidence>
<keyword evidence="5" id="KW-0804">Transcription</keyword>
<feature type="compositionally biased region" description="Polar residues" evidence="8">
    <location>
        <begin position="640"/>
        <end position="655"/>
    </location>
</feature>
<sequence>MLTTDDFPTYNFKNSPDSSLDDSFLTDIDIHSDEDFLQTLSSDLDIPLLLNSNDDDLGLLGSCFDKSPDEILSDLTPPGSTDTYDFNREFDELQHVDLTQWGPEAFPNLKPEIKIEGSDSPRSQDCYYSESIKSDSPTPSVSSNVSRGNEIKEEKMIIDTPPVSPNTIEGFDLQLINENIQKFNAQSIKILPHDSKNQKVLLKKIGIPISNKNKTSPVSLRSDEIPLKQAKIITPTTNGIIPKRNDTPSIVVLENIKTVPVNTITTIPQITTIPATTSITTVNTSNGYISMPIVFSDTKTINVSPNIDSKIFKRQQRMIKNRESANLSRKKKKEYLLSLEKKVQELTEENGRLKMENTRLKDKLIQNGFNISSVLKGGNAQTVTKTLILCMVLVTIGFNMDFLRNPLQNNGPLPKTQKGNLPQLSGHHGRSLLWSKDVDDAILNTSNITANNVNQNLPMCPVYVNQSENVRIALELHRWIGKPYNMTDEFYDHDLAQTKQEQYKIKKSRLKKNKFNTVDSNSILSSVYKLGRKPKKYQQSSNELQLFAPNIDHIYSDFFEAINRQDDTFYVVSFSADHMLLPALQYNKTTRPKMSLIMPSVISNNATQEQLNLVPLMQIDCEVLNTRLIHVKHGTIPQHFRSSNQTESTDKNPSNIKEKPLQNYTDNSYTPYFMKTAKEKVRQKRLYLEEDRQEFGAENR</sequence>
<feature type="coiled-coil region" evidence="7">
    <location>
        <begin position="329"/>
        <end position="363"/>
    </location>
</feature>
<dbReference type="GO" id="GO:0000981">
    <property type="term" value="F:DNA-binding transcription factor activity, RNA polymerase II-specific"/>
    <property type="evidence" value="ECO:0007669"/>
    <property type="project" value="TreeGrafter"/>
</dbReference>
<evidence type="ECO:0000256" key="3">
    <source>
        <dbReference type="ARBA" id="ARBA00023015"/>
    </source>
</evidence>
<evidence type="ECO:0000256" key="8">
    <source>
        <dbReference type="SAM" id="MobiDB-lite"/>
    </source>
</evidence>
<feature type="region of interest" description="Disordered" evidence="8">
    <location>
        <begin position="112"/>
        <end position="147"/>
    </location>
</feature>
<proteinExistence type="inferred from homology"/>
<evidence type="ECO:0000256" key="6">
    <source>
        <dbReference type="ARBA" id="ARBA00023242"/>
    </source>
</evidence>
<protein>
    <submittedName>
        <fullName evidence="10">Basic region leucine zipper</fullName>
    </submittedName>
</protein>